<dbReference type="NCBIfam" id="TIGR01195">
    <property type="entry name" value="oadG_fam"/>
    <property type="match status" value="1"/>
</dbReference>
<dbReference type="GO" id="GO:0005886">
    <property type="term" value="C:plasma membrane"/>
    <property type="evidence" value="ECO:0007669"/>
    <property type="project" value="UniProtKB-SubCell"/>
</dbReference>
<dbReference type="PROSITE" id="PS51257">
    <property type="entry name" value="PROKAR_LIPOPROTEIN"/>
    <property type="match status" value="1"/>
</dbReference>
<feature type="chain" id="PRO_5039116023" evidence="7">
    <location>
        <begin position="20"/>
        <end position="261"/>
    </location>
</feature>
<evidence type="ECO:0000313" key="9">
    <source>
        <dbReference type="Proteomes" id="UP000476055"/>
    </source>
</evidence>
<keyword evidence="9" id="KW-1185">Reference proteome</keyword>
<evidence type="ECO:0000256" key="5">
    <source>
        <dbReference type="ARBA" id="ARBA00023136"/>
    </source>
</evidence>
<feature type="transmembrane region" description="Helical" evidence="6">
    <location>
        <begin position="168"/>
        <end position="191"/>
    </location>
</feature>
<sequence length="261" mass="28056">MKKFLSLVCMITCIFGLTACGSEETYTDYEQRKMDTAIQIATQYVIPSLENFEDEATLESFSEYTADEVAYLVQENVGITVDGYAYKTAIESFNSAKKTIGGITAVGDADASIDDDQIIVHVDVTGANQNAQAEVIFSNDMFMSMESAALNPIESMGGLMTKAALNTLIGMGTVFVMLIIISLIISLFNFIPKIQATFSKKGKKEETKNAGIDNAVTQIAAQEEVEADDTELVAVIAAAIAASEGAASTDGFVVRSIRKVR</sequence>
<dbReference type="AlphaFoldDB" id="A0A6L5YG24"/>
<keyword evidence="4 6" id="KW-1133">Transmembrane helix</keyword>
<evidence type="ECO:0000256" key="7">
    <source>
        <dbReference type="SAM" id="SignalP"/>
    </source>
</evidence>
<dbReference type="InterPro" id="IPR005899">
    <property type="entry name" value="Na_pump_deCOase"/>
</dbReference>
<organism evidence="8 9">
    <name type="scientific">Waltera intestinalis</name>
    <dbReference type="NCBI Taxonomy" id="2606635"/>
    <lineage>
        <taxon>Bacteria</taxon>
        <taxon>Bacillati</taxon>
        <taxon>Bacillota</taxon>
        <taxon>Clostridia</taxon>
        <taxon>Lachnospirales</taxon>
        <taxon>Lachnospiraceae</taxon>
        <taxon>Waltera</taxon>
    </lineage>
</organism>
<dbReference type="GO" id="GO:0015081">
    <property type="term" value="F:sodium ion transmembrane transporter activity"/>
    <property type="evidence" value="ECO:0007669"/>
    <property type="project" value="InterPro"/>
</dbReference>
<name>A0A6L5YG24_9FIRM</name>
<dbReference type="Proteomes" id="UP000476055">
    <property type="component" value="Unassembled WGS sequence"/>
</dbReference>
<dbReference type="RefSeq" id="WP_154495200.1">
    <property type="nucleotide sequence ID" value="NZ_VUMU01000002.1"/>
</dbReference>
<feature type="signal peptide" evidence="7">
    <location>
        <begin position="1"/>
        <end position="19"/>
    </location>
</feature>
<accession>A0A6L5YG24</accession>
<dbReference type="EMBL" id="VUMU01000002">
    <property type="protein sequence ID" value="MST57224.1"/>
    <property type="molecule type" value="Genomic_DNA"/>
</dbReference>
<evidence type="ECO:0000256" key="6">
    <source>
        <dbReference type="SAM" id="Phobius"/>
    </source>
</evidence>
<evidence type="ECO:0000256" key="1">
    <source>
        <dbReference type="ARBA" id="ARBA00004236"/>
    </source>
</evidence>
<keyword evidence="7" id="KW-0732">Signal</keyword>
<keyword evidence="3 6" id="KW-0812">Transmembrane</keyword>
<keyword evidence="5 6" id="KW-0472">Membrane</keyword>
<evidence type="ECO:0000256" key="2">
    <source>
        <dbReference type="ARBA" id="ARBA00022475"/>
    </source>
</evidence>
<gene>
    <name evidence="8" type="ORF">FYJ59_03015</name>
</gene>
<reference evidence="8 9" key="1">
    <citation type="submission" date="2019-08" db="EMBL/GenBank/DDBJ databases">
        <title>In-depth cultivation of the pig gut microbiome towards novel bacterial diversity and tailored functional studies.</title>
        <authorList>
            <person name="Wylensek D."/>
            <person name="Hitch T.C.A."/>
            <person name="Clavel T."/>
        </authorList>
    </citation>
    <scope>NUCLEOTIDE SEQUENCE [LARGE SCALE GENOMIC DNA]</scope>
    <source>
        <strain evidence="8 9">WCA3-601-WT-6H</strain>
    </source>
</reference>
<comment type="subcellular location">
    <subcellularLocation>
        <location evidence="1">Cell membrane</location>
    </subcellularLocation>
</comment>
<dbReference type="GO" id="GO:0036376">
    <property type="term" value="P:sodium ion export across plasma membrane"/>
    <property type="evidence" value="ECO:0007669"/>
    <property type="project" value="InterPro"/>
</dbReference>
<comment type="caution">
    <text evidence="8">The sequence shown here is derived from an EMBL/GenBank/DDBJ whole genome shotgun (WGS) entry which is preliminary data.</text>
</comment>
<evidence type="ECO:0000256" key="4">
    <source>
        <dbReference type="ARBA" id="ARBA00022989"/>
    </source>
</evidence>
<evidence type="ECO:0000256" key="3">
    <source>
        <dbReference type="ARBA" id="ARBA00022692"/>
    </source>
</evidence>
<protein>
    <submittedName>
        <fullName evidence="8">Uncharacterized protein</fullName>
    </submittedName>
</protein>
<dbReference type="Pfam" id="PF04277">
    <property type="entry name" value="OAD_gamma"/>
    <property type="match status" value="1"/>
</dbReference>
<keyword evidence="2" id="KW-1003">Cell membrane</keyword>
<proteinExistence type="predicted"/>
<evidence type="ECO:0000313" key="8">
    <source>
        <dbReference type="EMBL" id="MST57224.1"/>
    </source>
</evidence>